<sequence>MQTSQIIILTAVGLTMFGVIGLLSLIAHYYTLNGIKSKTVGDGQHGTARWATKREIKKTYTEVSYKPEKWRKGESLPKEQGLIIGWRKAPLFDDTAPHGYALVDDDDIHCLMIGAAGVGKTANFLYPNLEYACACGMSFVTTDTKGDLYRNYAGIAKDSYGYEVAVIDLRNPTRSDGNNLLHLVNRYMDAYLKNPQNLAYKARAEKYAKITAKTIISSGGFDTAMAGQNAFFYDAAEGLLTSVILLIAEYCEPKQRHIVSVFKLIQDLLAPSGVKGRTLFQMLLAHLPDDHKTKWFAGAALNSAEQAMQSVLSTALSRLNAFLDSELEQILCFDTAIDAERFCTKKSAIFLVMPEEDNTKYFIISLIVQQLYREILSVADEHGGKLPNRVMMFLDEIGTIPKIESAEMMFSASRSRRVSIVAIIQSFAQLEKNYGREGSAIIIDNCQDTVFGGFAPNSESAQILSKAMGNKTVMSGSVSRGKNDPSQSLQMIERPLMTPEELKSMPKGRFIVTKTGAYPMRTRLKLFKEWGITFGKPYEIAEQSARKVEYADRRQVEEEIIRRHSACVEVQEEAEIEAAASGGLVHTPAQAITFEQFVQKQEPERR</sequence>
<evidence type="ECO:0008006" key="9">
    <source>
        <dbReference type="Google" id="ProtNLM"/>
    </source>
</evidence>
<keyword evidence="4 7" id="KW-0812">Transmembrane</keyword>
<evidence type="ECO:0000256" key="1">
    <source>
        <dbReference type="ARBA" id="ARBA00004651"/>
    </source>
</evidence>
<keyword evidence="6 7" id="KW-0472">Membrane</keyword>
<keyword evidence="5 7" id="KW-1133">Transmembrane helix</keyword>
<dbReference type="PANTHER" id="PTHR37937:SF1">
    <property type="entry name" value="CONJUGATIVE TRANSFER: DNA TRANSPORT"/>
    <property type="match status" value="1"/>
</dbReference>
<name>A0A644WN24_9ZZZZ</name>
<dbReference type="NCBIfam" id="NF045973">
    <property type="entry name" value="conju_CD1115"/>
    <property type="match status" value="1"/>
</dbReference>
<dbReference type="InterPro" id="IPR027417">
    <property type="entry name" value="P-loop_NTPase"/>
</dbReference>
<dbReference type="AlphaFoldDB" id="A0A644WN24"/>
<keyword evidence="3" id="KW-1003">Cell membrane</keyword>
<comment type="subcellular location">
    <subcellularLocation>
        <location evidence="1">Cell membrane</location>
        <topology evidence="1">Multi-pass membrane protein</topology>
    </subcellularLocation>
</comment>
<dbReference type="CDD" id="cd01127">
    <property type="entry name" value="TrwB_TraG_TraD_VirD4"/>
    <property type="match status" value="1"/>
</dbReference>
<gene>
    <name evidence="8" type="ORF">SDC9_51182</name>
</gene>
<accession>A0A644WN24</accession>
<evidence type="ECO:0000256" key="2">
    <source>
        <dbReference type="ARBA" id="ARBA00008806"/>
    </source>
</evidence>
<dbReference type="PANTHER" id="PTHR37937">
    <property type="entry name" value="CONJUGATIVE TRANSFER: DNA TRANSPORT"/>
    <property type="match status" value="1"/>
</dbReference>
<dbReference type="EMBL" id="VSSQ01001081">
    <property type="protein sequence ID" value="MPM04901.1"/>
    <property type="molecule type" value="Genomic_DNA"/>
</dbReference>
<evidence type="ECO:0000256" key="3">
    <source>
        <dbReference type="ARBA" id="ARBA00022475"/>
    </source>
</evidence>
<evidence type="ECO:0000256" key="7">
    <source>
        <dbReference type="SAM" id="Phobius"/>
    </source>
</evidence>
<feature type="transmembrane region" description="Helical" evidence="7">
    <location>
        <begin position="7"/>
        <end position="30"/>
    </location>
</feature>
<organism evidence="8">
    <name type="scientific">bioreactor metagenome</name>
    <dbReference type="NCBI Taxonomy" id="1076179"/>
    <lineage>
        <taxon>unclassified sequences</taxon>
        <taxon>metagenomes</taxon>
        <taxon>ecological metagenomes</taxon>
    </lineage>
</organism>
<protein>
    <recommendedName>
        <fullName evidence="9">Conjugal transfer protein TraG</fullName>
    </recommendedName>
</protein>
<evidence type="ECO:0000256" key="6">
    <source>
        <dbReference type="ARBA" id="ARBA00023136"/>
    </source>
</evidence>
<dbReference type="GO" id="GO:0005886">
    <property type="term" value="C:plasma membrane"/>
    <property type="evidence" value="ECO:0007669"/>
    <property type="project" value="UniProtKB-SubCell"/>
</dbReference>
<dbReference type="Gene3D" id="3.40.50.300">
    <property type="entry name" value="P-loop containing nucleotide triphosphate hydrolases"/>
    <property type="match status" value="1"/>
</dbReference>
<dbReference type="SUPFAM" id="SSF52540">
    <property type="entry name" value="P-loop containing nucleoside triphosphate hydrolases"/>
    <property type="match status" value="1"/>
</dbReference>
<evidence type="ECO:0000313" key="8">
    <source>
        <dbReference type="EMBL" id="MPM04901.1"/>
    </source>
</evidence>
<reference evidence="8" key="1">
    <citation type="submission" date="2019-08" db="EMBL/GenBank/DDBJ databases">
        <authorList>
            <person name="Kucharzyk K."/>
            <person name="Murdoch R.W."/>
            <person name="Higgins S."/>
            <person name="Loffler F."/>
        </authorList>
    </citation>
    <scope>NUCLEOTIDE SEQUENCE</scope>
</reference>
<comment type="caution">
    <text evidence="8">The sequence shown here is derived from an EMBL/GenBank/DDBJ whole genome shotgun (WGS) entry which is preliminary data.</text>
</comment>
<dbReference type="InterPro" id="IPR051539">
    <property type="entry name" value="T4SS-coupling_protein"/>
</dbReference>
<comment type="similarity">
    <text evidence="2">Belongs to the VirD4/TraG family.</text>
</comment>
<evidence type="ECO:0000256" key="5">
    <source>
        <dbReference type="ARBA" id="ARBA00022989"/>
    </source>
</evidence>
<evidence type="ECO:0000256" key="4">
    <source>
        <dbReference type="ARBA" id="ARBA00022692"/>
    </source>
</evidence>
<proteinExistence type="inferred from homology"/>
<dbReference type="Pfam" id="PF02534">
    <property type="entry name" value="T4SS-DNA_transf"/>
    <property type="match status" value="1"/>
</dbReference>
<dbReference type="InterPro" id="IPR003688">
    <property type="entry name" value="TraG/VirD4"/>
</dbReference>